<name>A0A0A2C154_PROMR</name>
<proteinExistence type="predicted"/>
<reference evidence="2" key="1">
    <citation type="journal article" date="2014" name="Sci. Data">
        <title>Genomes of diverse isolates of the marine cyanobacterium Prochlorococcus.</title>
        <authorList>
            <person name="Biller S."/>
            <person name="Berube P."/>
            <person name="Thompson J."/>
            <person name="Kelly L."/>
            <person name="Roggensack S."/>
            <person name="Awad L."/>
            <person name="Roache-Johnson K."/>
            <person name="Ding H."/>
            <person name="Giovannoni S.J."/>
            <person name="Moore L.R."/>
            <person name="Chisholm S.W."/>
        </authorList>
    </citation>
    <scope>NUCLEOTIDE SEQUENCE [LARGE SCALE GENOMIC DNA]</scope>
    <source>
        <strain evidence="2">PAC1</strain>
    </source>
</reference>
<comment type="caution">
    <text evidence="1">The sequence shown here is derived from an EMBL/GenBank/DDBJ whole genome shotgun (WGS) entry which is preliminary data.</text>
</comment>
<dbReference type="AlphaFoldDB" id="A0A0A2C154"/>
<gene>
    <name evidence="1" type="ORF">EV03_1510</name>
</gene>
<organism evidence="1 2">
    <name type="scientific">Prochlorococcus marinus str. PAC1</name>
    <dbReference type="NCBI Taxonomy" id="59924"/>
    <lineage>
        <taxon>Bacteria</taxon>
        <taxon>Bacillati</taxon>
        <taxon>Cyanobacteriota</taxon>
        <taxon>Cyanophyceae</taxon>
        <taxon>Synechococcales</taxon>
        <taxon>Prochlorococcaceae</taxon>
        <taxon>Prochlorococcus</taxon>
    </lineage>
</organism>
<dbReference type="Proteomes" id="UP000030392">
    <property type="component" value="Unassembled WGS sequence"/>
</dbReference>
<sequence length="150" mass="16634">MKKSPIKTIIPISVFAASILLSSCSSSIKSESNPTKISAEKKEVSFIPASDEDIFLYRQIGISYLCMARQIEVEFPKAISLAAKNYALLISSRHGGLIKELGKEKIPDKNIYNGAILQLLDGAMKNCPDMVPEEDKKKFLKTVEQLNQNK</sequence>
<dbReference type="RefSeq" id="WP_036906594.1">
    <property type="nucleotide sequence ID" value="NZ_CP138967.1"/>
</dbReference>
<dbReference type="EMBL" id="JNAX01000014">
    <property type="protein sequence ID" value="KGG20046.1"/>
    <property type="molecule type" value="Genomic_DNA"/>
</dbReference>
<evidence type="ECO:0000313" key="2">
    <source>
        <dbReference type="Proteomes" id="UP000030392"/>
    </source>
</evidence>
<protein>
    <submittedName>
        <fullName evidence="1">Putative Villin headpiece domain</fullName>
    </submittedName>
</protein>
<dbReference type="PROSITE" id="PS51257">
    <property type="entry name" value="PROKAR_LIPOPROTEIN"/>
    <property type="match status" value="1"/>
</dbReference>
<evidence type="ECO:0000313" key="1">
    <source>
        <dbReference type="EMBL" id="KGG20046.1"/>
    </source>
</evidence>
<accession>A0A0A2C154</accession>